<dbReference type="STRING" id="222984.GCA_000731985_02610"/>
<sequence length="385" mass="41340">MISTILLLGTVCSTVTGRLGRVAGTLRRQVLWPVGRTLERLLAPIDRVLDPVADGYNRSLGPYFGEMSGLQFGVIAVSVVGLLTAGYWAPMVGPLLGGGLLRTLALASIWAIFAMSWDIQSGYTGYISFGHSALSGAAGYTTALLIVHVDPTLSIWVTGSVSVLAALVVGLLIALPTLRLEGPYFSLITFVAVLLFYRLTTAFSSLGGIPGFGQPDVFTWDPMLRYYYMAIPMLLIALALTFMARSNLGMILIAIRENEPAVSAAGLNPTKFKLWSFMLSSVPMGIGGVLLVGFTGNVDPSTFVVVDNSIEMIAIAVIGGMSSILGPLGGAFLFEVLNHQVLHGYSTPVRYLFLWLIVLFVLVFARDGLFRAIWHRLGAVRGESE</sequence>
<evidence type="ECO:0000256" key="4">
    <source>
        <dbReference type="ARBA" id="ARBA00022989"/>
    </source>
</evidence>
<evidence type="ECO:0000256" key="3">
    <source>
        <dbReference type="ARBA" id="ARBA00022692"/>
    </source>
</evidence>
<evidence type="ECO:0000256" key="1">
    <source>
        <dbReference type="ARBA" id="ARBA00004651"/>
    </source>
</evidence>
<feature type="transmembrane region" description="Helical" evidence="6">
    <location>
        <begin position="187"/>
        <end position="206"/>
    </location>
</feature>
<feature type="transmembrane region" description="Helical" evidence="6">
    <location>
        <begin position="226"/>
        <end position="253"/>
    </location>
</feature>
<accession>A0A482XWV1</accession>
<evidence type="ECO:0000313" key="8">
    <source>
        <dbReference type="Proteomes" id="UP000292704"/>
    </source>
</evidence>
<keyword evidence="5 6" id="KW-0472">Membrane</keyword>
<feature type="transmembrane region" description="Helical" evidence="6">
    <location>
        <begin position="274"/>
        <end position="293"/>
    </location>
</feature>
<dbReference type="GO" id="GO:0015658">
    <property type="term" value="F:branched-chain amino acid transmembrane transporter activity"/>
    <property type="evidence" value="ECO:0007669"/>
    <property type="project" value="InterPro"/>
</dbReference>
<feature type="transmembrane region" description="Helical" evidence="6">
    <location>
        <begin position="68"/>
        <end position="89"/>
    </location>
</feature>
<dbReference type="GO" id="GO:0005886">
    <property type="term" value="C:plasma membrane"/>
    <property type="evidence" value="ECO:0007669"/>
    <property type="project" value="UniProtKB-SubCell"/>
</dbReference>
<feature type="transmembrane region" description="Helical" evidence="6">
    <location>
        <begin position="95"/>
        <end position="114"/>
    </location>
</feature>
<feature type="transmembrane region" description="Helical" evidence="6">
    <location>
        <begin position="313"/>
        <end position="337"/>
    </location>
</feature>
<dbReference type="PANTHER" id="PTHR30482:SF10">
    <property type="entry name" value="HIGH-AFFINITY BRANCHED-CHAIN AMINO ACID TRANSPORT PROTEIN BRAE"/>
    <property type="match status" value="1"/>
</dbReference>
<dbReference type="Proteomes" id="UP000292704">
    <property type="component" value="Unassembled WGS sequence"/>
</dbReference>
<evidence type="ECO:0000256" key="5">
    <source>
        <dbReference type="ARBA" id="ARBA00023136"/>
    </source>
</evidence>
<evidence type="ECO:0000256" key="2">
    <source>
        <dbReference type="ARBA" id="ARBA00022475"/>
    </source>
</evidence>
<comment type="caution">
    <text evidence="7">The sequence shown here is derived from an EMBL/GenBank/DDBJ whole genome shotgun (WGS) entry which is preliminary data.</text>
</comment>
<comment type="subcellular location">
    <subcellularLocation>
        <location evidence="1">Cell membrane</location>
        <topology evidence="1">Multi-pass membrane protein</topology>
    </subcellularLocation>
</comment>
<feature type="transmembrane region" description="Helical" evidence="6">
    <location>
        <begin position="153"/>
        <end position="175"/>
    </location>
</feature>
<feature type="transmembrane region" description="Helical" evidence="6">
    <location>
        <begin position="349"/>
        <end position="365"/>
    </location>
</feature>
<dbReference type="Pfam" id="PF02653">
    <property type="entry name" value="BPD_transp_2"/>
    <property type="match status" value="1"/>
</dbReference>
<dbReference type="InterPro" id="IPR043428">
    <property type="entry name" value="LivM-like"/>
</dbReference>
<gene>
    <name evidence="7" type="ORF">ELS17_17395</name>
</gene>
<evidence type="ECO:0000256" key="6">
    <source>
        <dbReference type="SAM" id="Phobius"/>
    </source>
</evidence>
<feature type="transmembrane region" description="Helical" evidence="6">
    <location>
        <begin position="126"/>
        <end position="147"/>
    </location>
</feature>
<keyword evidence="4 6" id="KW-1133">Transmembrane helix</keyword>
<dbReference type="CDD" id="cd06581">
    <property type="entry name" value="TM_PBP1_LivM_like"/>
    <property type="match status" value="1"/>
</dbReference>
<dbReference type="OrthoDB" id="30958at2157"/>
<keyword evidence="3 6" id="KW-0812">Transmembrane</keyword>
<dbReference type="InterPro" id="IPR001851">
    <property type="entry name" value="ABC_transp_permease"/>
</dbReference>
<reference evidence="7 8" key="1">
    <citation type="submission" date="2019-02" db="EMBL/GenBank/DDBJ databases">
        <title>Genome analysis provides insights into bioremediation potentialities and Haloocin production by Natrinema altunense strain 4.1R isolated from Chott Douz in Tunisian desert.</title>
        <authorList>
            <person name="Najjari A."/>
            <person name="Youssef N."/>
            <person name="Ben Dhia O."/>
            <person name="Ferjani R."/>
            <person name="El Hidri D."/>
            <person name="Ouzari H.I."/>
            <person name="Cherif A."/>
        </authorList>
    </citation>
    <scope>NUCLEOTIDE SEQUENCE [LARGE SCALE GENOMIC DNA]</scope>
    <source>
        <strain evidence="7 8">4.1R</strain>
    </source>
</reference>
<dbReference type="PANTHER" id="PTHR30482">
    <property type="entry name" value="HIGH-AFFINITY BRANCHED-CHAIN AMINO ACID TRANSPORT SYSTEM PERMEASE"/>
    <property type="match status" value="1"/>
</dbReference>
<dbReference type="EMBL" id="SHMR01000009">
    <property type="protein sequence ID" value="RZH66453.1"/>
    <property type="molecule type" value="Genomic_DNA"/>
</dbReference>
<dbReference type="AlphaFoldDB" id="A0A482XWV1"/>
<organism evidence="7 8">
    <name type="scientific">Natrinema altunense</name>
    <dbReference type="NCBI Taxonomy" id="222984"/>
    <lineage>
        <taxon>Archaea</taxon>
        <taxon>Methanobacteriati</taxon>
        <taxon>Methanobacteriota</taxon>
        <taxon>Stenosarchaea group</taxon>
        <taxon>Halobacteria</taxon>
        <taxon>Halobacteriales</taxon>
        <taxon>Natrialbaceae</taxon>
        <taxon>Natrinema</taxon>
    </lineage>
</organism>
<evidence type="ECO:0000313" key="7">
    <source>
        <dbReference type="EMBL" id="RZH66453.1"/>
    </source>
</evidence>
<name>A0A482XWV1_9EURY</name>
<protein>
    <submittedName>
        <fullName evidence="7">Branched-chain amino acid ABC transporter permease</fullName>
    </submittedName>
</protein>
<dbReference type="RefSeq" id="WP_130171688.1">
    <property type="nucleotide sequence ID" value="NZ_SHMR01000009.1"/>
</dbReference>
<proteinExistence type="predicted"/>
<keyword evidence="2" id="KW-1003">Cell membrane</keyword>